<keyword evidence="3" id="KW-1185">Reference proteome</keyword>
<name>A0A418WVW8_9BURK</name>
<dbReference type="Proteomes" id="UP000285190">
    <property type="component" value="Unassembled WGS sequence"/>
</dbReference>
<dbReference type="AlphaFoldDB" id="A0A418WVW8"/>
<sequence length="80" mass="9190">MSDTYSTSSQSMHALRRANDKLDGTIGQIDHFMERQMNGERPDPAEFMQLLEKQATAQQALQAQFKLFEKPMKTVLNETK</sequence>
<protein>
    <submittedName>
        <fullName evidence="2">Uncharacterized protein</fullName>
    </submittedName>
</protein>
<gene>
    <name evidence="2" type="ORF">D3870_21075</name>
</gene>
<dbReference type="RefSeq" id="WP_119743011.1">
    <property type="nucleotide sequence ID" value="NZ_QYUN01000003.1"/>
</dbReference>
<dbReference type="EMBL" id="QYUN01000003">
    <property type="protein sequence ID" value="RJF96874.1"/>
    <property type="molecule type" value="Genomic_DNA"/>
</dbReference>
<accession>A0A418WVW8</accession>
<dbReference type="OrthoDB" id="8720331at2"/>
<comment type="caution">
    <text evidence="2">The sequence shown here is derived from an EMBL/GenBank/DDBJ whole genome shotgun (WGS) entry which is preliminary data.</text>
</comment>
<organism evidence="2 3">
    <name type="scientific">Noviherbaspirillum cavernae</name>
    <dbReference type="NCBI Taxonomy" id="2320862"/>
    <lineage>
        <taxon>Bacteria</taxon>
        <taxon>Pseudomonadati</taxon>
        <taxon>Pseudomonadota</taxon>
        <taxon>Betaproteobacteria</taxon>
        <taxon>Burkholderiales</taxon>
        <taxon>Oxalobacteraceae</taxon>
        <taxon>Noviherbaspirillum</taxon>
    </lineage>
</organism>
<reference evidence="2 3" key="1">
    <citation type="submission" date="2018-09" db="EMBL/GenBank/DDBJ databases">
        <authorList>
            <person name="Zhu H."/>
        </authorList>
    </citation>
    <scope>NUCLEOTIDE SEQUENCE [LARGE SCALE GENOMIC DNA]</scope>
    <source>
        <strain evidence="2 3">K2R10-39</strain>
    </source>
</reference>
<feature type="compositionally biased region" description="Polar residues" evidence="1">
    <location>
        <begin position="1"/>
        <end position="12"/>
    </location>
</feature>
<evidence type="ECO:0000313" key="3">
    <source>
        <dbReference type="Proteomes" id="UP000285190"/>
    </source>
</evidence>
<evidence type="ECO:0000256" key="1">
    <source>
        <dbReference type="SAM" id="MobiDB-lite"/>
    </source>
</evidence>
<feature type="region of interest" description="Disordered" evidence="1">
    <location>
        <begin position="1"/>
        <end position="21"/>
    </location>
</feature>
<proteinExistence type="predicted"/>
<evidence type="ECO:0000313" key="2">
    <source>
        <dbReference type="EMBL" id="RJF96874.1"/>
    </source>
</evidence>